<organism evidence="4 5">
    <name type="scientific">Ancylostoma duodenale</name>
    <dbReference type="NCBI Taxonomy" id="51022"/>
    <lineage>
        <taxon>Eukaryota</taxon>
        <taxon>Metazoa</taxon>
        <taxon>Ecdysozoa</taxon>
        <taxon>Nematoda</taxon>
        <taxon>Chromadorea</taxon>
        <taxon>Rhabditida</taxon>
        <taxon>Rhabditina</taxon>
        <taxon>Rhabditomorpha</taxon>
        <taxon>Strongyloidea</taxon>
        <taxon>Ancylostomatidae</taxon>
        <taxon>Ancylostomatinae</taxon>
        <taxon>Ancylostoma</taxon>
    </lineage>
</organism>
<proteinExistence type="predicted"/>
<reference evidence="4 5" key="1">
    <citation type="submission" date="2013-12" db="EMBL/GenBank/DDBJ databases">
        <title>Draft genome of the parsitic nematode Ancylostoma duodenale.</title>
        <authorList>
            <person name="Mitreva M."/>
        </authorList>
    </citation>
    <scope>NUCLEOTIDE SEQUENCE [LARGE SCALE GENOMIC DNA]</scope>
    <source>
        <strain evidence="4 5">Zhejiang</strain>
    </source>
</reference>
<dbReference type="OrthoDB" id="5876675at2759"/>
<keyword evidence="4" id="KW-0176">Collagen</keyword>
<dbReference type="Pfam" id="PF01484">
    <property type="entry name" value="Col_cuticle_N"/>
    <property type="match status" value="1"/>
</dbReference>
<dbReference type="InterPro" id="IPR002486">
    <property type="entry name" value="Col_cuticle_N"/>
</dbReference>
<feature type="domain" description="Nematode cuticle collagen N-terminal" evidence="3">
    <location>
        <begin position="8"/>
        <end position="77"/>
    </location>
</feature>
<evidence type="ECO:0000313" key="4">
    <source>
        <dbReference type="EMBL" id="KIH60969.1"/>
    </source>
</evidence>
<dbReference type="GO" id="GO:0005581">
    <property type="term" value="C:collagen trimer"/>
    <property type="evidence" value="ECO:0007669"/>
    <property type="project" value="UniProtKB-KW"/>
</dbReference>
<keyword evidence="5" id="KW-1185">Reference proteome</keyword>
<gene>
    <name evidence="4" type="ORF">ANCDUO_08762</name>
</gene>
<keyword evidence="1" id="KW-0677">Repeat</keyword>
<feature type="compositionally biased region" description="Pro residues" evidence="2">
    <location>
        <begin position="142"/>
        <end position="156"/>
    </location>
</feature>
<sequence>MSVQRYMLAATCGGSALAIAAALCLTLSLLTEINSFYDEVIIDIGEFKVRDGSSSKELGHIHNFYLQGYADDAWKQMLLTTGGDRSPYSVLLARTRRDYQIPPTGIEHPPESGSDAAKSASPEGAGGAPMCNCAAQSGKCPAGPPGPPGQPGSPGG</sequence>
<name>A0A0C2GPI7_9BILA</name>
<dbReference type="GO" id="GO:0042302">
    <property type="term" value="F:structural constituent of cuticle"/>
    <property type="evidence" value="ECO:0007669"/>
    <property type="project" value="InterPro"/>
</dbReference>
<evidence type="ECO:0000256" key="1">
    <source>
        <dbReference type="ARBA" id="ARBA00022737"/>
    </source>
</evidence>
<evidence type="ECO:0000259" key="3">
    <source>
        <dbReference type="SMART" id="SM01088"/>
    </source>
</evidence>
<accession>A0A0C2GPI7</accession>
<protein>
    <submittedName>
        <fullName evidence="4">Nematode cuticle collagen domain protein</fullName>
    </submittedName>
</protein>
<feature type="region of interest" description="Disordered" evidence="2">
    <location>
        <begin position="99"/>
        <end position="156"/>
    </location>
</feature>
<dbReference type="SMART" id="SM01088">
    <property type="entry name" value="Col_cuticle_N"/>
    <property type="match status" value="1"/>
</dbReference>
<dbReference type="Proteomes" id="UP000054047">
    <property type="component" value="Unassembled WGS sequence"/>
</dbReference>
<dbReference type="EMBL" id="KN730488">
    <property type="protein sequence ID" value="KIH60969.1"/>
    <property type="molecule type" value="Genomic_DNA"/>
</dbReference>
<evidence type="ECO:0000256" key="2">
    <source>
        <dbReference type="SAM" id="MobiDB-lite"/>
    </source>
</evidence>
<dbReference type="AlphaFoldDB" id="A0A0C2GPI7"/>
<evidence type="ECO:0000313" key="5">
    <source>
        <dbReference type="Proteomes" id="UP000054047"/>
    </source>
</evidence>